<dbReference type="EMBL" id="JBHUOK010000034">
    <property type="protein sequence ID" value="MFD2791810.1"/>
    <property type="molecule type" value="Genomic_DNA"/>
</dbReference>
<accession>A0ABW5VN85</accession>
<evidence type="ECO:0000313" key="2">
    <source>
        <dbReference type="Proteomes" id="UP001597532"/>
    </source>
</evidence>
<reference evidence="2" key="1">
    <citation type="journal article" date="2019" name="Int. J. Syst. Evol. Microbiol.">
        <title>The Global Catalogue of Microorganisms (GCM) 10K type strain sequencing project: providing services to taxonomists for standard genome sequencing and annotation.</title>
        <authorList>
            <consortium name="The Broad Institute Genomics Platform"/>
            <consortium name="The Broad Institute Genome Sequencing Center for Infectious Disease"/>
            <person name="Wu L."/>
            <person name="Ma J."/>
        </authorList>
    </citation>
    <scope>NUCLEOTIDE SEQUENCE [LARGE SCALE GENOMIC DNA]</scope>
    <source>
        <strain evidence="2">KCTC 52924</strain>
    </source>
</reference>
<gene>
    <name evidence="1" type="ORF">ACFS1K_18730</name>
</gene>
<organism evidence="1 2">
    <name type="scientific">Arenibacter antarcticus</name>
    <dbReference type="NCBI Taxonomy" id="2040469"/>
    <lineage>
        <taxon>Bacteria</taxon>
        <taxon>Pseudomonadati</taxon>
        <taxon>Bacteroidota</taxon>
        <taxon>Flavobacteriia</taxon>
        <taxon>Flavobacteriales</taxon>
        <taxon>Flavobacteriaceae</taxon>
        <taxon>Arenibacter</taxon>
    </lineage>
</organism>
<sequence>MTLPYLPYNSWKDTRITIHLILQIIGKIRLAIMPRKNHWWYVTEYVSIAGFSTHPIPMNDGLNTFEITLNVHKKMVQFKNSKGEYREILLQDGYSVGQFYTDSMAILKGWGVTPKFINKPLDMGVEKPFDEISEFHHYDWASIHTFWQMMLWNDGVLKEFSGLFYGKTCPVHIYWHHMDLTVTRFSGKLAPPMDVNARILEKDAYSHEVISFGFWAGDDNMPEPAYYSYTFPAPPKLKKEPLKPKSAFWMDANGSPMAMLKFGDIINSKDPRNEVLNFLESAYQAGAKCAQWEVEDYKVPPLNAF</sequence>
<keyword evidence="2" id="KW-1185">Reference proteome</keyword>
<evidence type="ECO:0000313" key="1">
    <source>
        <dbReference type="EMBL" id="MFD2791810.1"/>
    </source>
</evidence>
<dbReference type="RefSeq" id="WP_251808677.1">
    <property type="nucleotide sequence ID" value="NZ_CP166679.1"/>
</dbReference>
<comment type="caution">
    <text evidence="1">The sequence shown here is derived from an EMBL/GenBank/DDBJ whole genome shotgun (WGS) entry which is preliminary data.</text>
</comment>
<protein>
    <submittedName>
        <fullName evidence="1">DUF5996 family protein</fullName>
    </submittedName>
</protein>
<dbReference type="InterPro" id="IPR046038">
    <property type="entry name" value="DUF5996"/>
</dbReference>
<dbReference type="Pfam" id="PF19459">
    <property type="entry name" value="DUF5996"/>
    <property type="match status" value="1"/>
</dbReference>
<dbReference type="Proteomes" id="UP001597532">
    <property type="component" value="Unassembled WGS sequence"/>
</dbReference>
<proteinExistence type="predicted"/>
<name>A0ABW5VN85_9FLAO</name>